<feature type="compositionally biased region" description="Polar residues" evidence="1">
    <location>
        <begin position="76"/>
        <end position="93"/>
    </location>
</feature>
<evidence type="ECO:0000313" key="2">
    <source>
        <dbReference type="EMBL" id="KAJ1089835.1"/>
    </source>
</evidence>
<accession>A0AAV7LDY7</accession>
<evidence type="ECO:0000313" key="3">
    <source>
        <dbReference type="Proteomes" id="UP001066276"/>
    </source>
</evidence>
<dbReference type="Proteomes" id="UP001066276">
    <property type="component" value="Chromosome 11"/>
</dbReference>
<feature type="compositionally biased region" description="Basic and acidic residues" evidence="1">
    <location>
        <begin position="7"/>
        <end position="20"/>
    </location>
</feature>
<dbReference type="AlphaFoldDB" id="A0AAV7LDY7"/>
<evidence type="ECO:0000256" key="1">
    <source>
        <dbReference type="SAM" id="MobiDB-lite"/>
    </source>
</evidence>
<reference evidence="2" key="1">
    <citation type="journal article" date="2022" name="bioRxiv">
        <title>Sequencing and chromosome-scale assembly of the giantPleurodeles waltlgenome.</title>
        <authorList>
            <person name="Brown T."/>
            <person name="Elewa A."/>
            <person name="Iarovenko S."/>
            <person name="Subramanian E."/>
            <person name="Araus A.J."/>
            <person name="Petzold A."/>
            <person name="Susuki M."/>
            <person name="Suzuki K.-i.T."/>
            <person name="Hayashi T."/>
            <person name="Toyoda A."/>
            <person name="Oliveira C."/>
            <person name="Osipova E."/>
            <person name="Leigh N.D."/>
            <person name="Simon A."/>
            <person name="Yun M.H."/>
        </authorList>
    </citation>
    <scope>NUCLEOTIDE SEQUENCE</scope>
    <source>
        <strain evidence="2">20211129_DDA</strain>
        <tissue evidence="2">Liver</tissue>
    </source>
</reference>
<keyword evidence="3" id="KW-1185">Reference proteome</keyword>
<protein>
    <submittedName>
        <fullName evidence="2">Uncharacterized protein</fullName>
    </submittedName>
</protein>
<dbReference type="EMBL" id="JANPWB010000015">
    <property type="protein sequence ID" value="KAJ1089835.1"/>
    <property type="molecule type" value="Genomic_DNA"/>
</dbReference>
<gene>
    <name evidence="2" type="ORF">NDU88_002979</name>
</gene>
<comment type="caution">
    <text evidence="2">The sequence shown here is derived from an EMBL/GenBank/DDBJ whole genome shotgun (WGS) entry which is preliminary data.</text>
</comment>
<feature type="compositionally biased region" description="Basic and acidic residues" evidence="1">
    <location>
        <begin position="120"/>
        <end position="138"/>
    </location>
</feature>
<organism evidence="2 3">
    <name type="scientific">Pleurodeles waltl</name>
    <name type="common">Iberian ribbed newt</name>
    <dbReference type="NCBI Taxonomy" id="8319"/>
    <lineage>
        <taxon>Eukaryota</taxon>
        <taxon>Metazoa</taxon>
        <taxon>Chordata</taxon>
        <taxon>Craniata</taxon>
        <taxon>Vertebrata</taxon>
        <taxon>Euteleostomi</taxon>
        <taxon>Amphibia</taxon>
        <taxon>Batrachia</taxon>
        <taxon>Caudata</taxon>
        <taxon>Salamandroidea</taxon>
        <taxon>Salamandridae</taxon>
        <taxon>Pleurodelinae</taxon>
        <taxon>Pleurodeles</taxon>
    </lineage>
</organism>
<sequence>MLPQGVDEQRTTNELKRNDFNDPAFRAARSSSPQILQFTTEAVSSPLVPCTDPKNESPAIQACDGLCPITDPSVDVAQTSSAVSNPEGPSTNPLRFLGPEEQRQGLRGSSAVKSKTAQEGGKEAAEGAVYRHEEDRRNKPYRGVTRPRPGGIQNSTSGTGGAQRDISPPFWRSVTTPALEDKKQEEGEPESQQSPE</sequence>
<proteinExistence type="predicted"/>
<feature type="region of interest" description="Disordered" evidence="1">
    <location>
        <begin position="1"/>
        <end position="34"/>
    </location>
</feature>
<feature type="region of interest" description="Disordered" evidence="1">
    <location>
        <begin position="67"/>
        <end position="196"/>
    </location>
</feature>
<name>A0AAV7LDY7_PLEWA</name>